<reference evidence="3 4" key="1">
    <citation type="submission" date="2018-05" db="EMBL/GenBank/DDBJ databases">
        <title>Draft genome sequences of Dehalococcoides mccartyi strains RC and KS.</title>
        <authorList>
            <person name="Higgins S.A."/>
            <person name="Padilla-Crespo E."/>
            <person name="Loeffler F.E."/>
        </authorList>
    </citation>
    <scope>NUCLEOTIDE SEQUENCE [LARGE SCALE GENOMIC DNA]</scope>
    <source>
        <strain evidence="2 3">KS</strain>
        <strain evidence="1 4">RC</strain>
    </source>
</reference>
<name>A0A328ESV2_9CHLR</name>
<comment type="caution">
    <text evidence="2">The sequence shown here is derived from an EMBL/GenBank/DDBJ whole genome shotgun (WGS) entry which is preliminary data.</text>
</comment>
<dbReference type="Proteomes" id="UP000248786">
    <property type="component" value="Unassembled WGS sequence"/>
</dbReference>
<organism evidence="2 3">
    <name type="scientific">Dehalococcoides mccartyi</name>
    <dbReference type="NCBI Taxonomy" id="61435"/>
    <lineage>
        <taxon>Bacteria</taxon>
        <taxon>Bacillati</taxon>
        <taxon>Chloroflexota</taxon>
        <taxon>Dehalococcoidia</taxon>
        <taxon>Dehalococcoidales</taxon>
        <taxon>Dehalococcoidaceae</taxon>
        <taxon>Dehalococcoides</taxon>
    </lineage>
</organism>
<dbReference type="AlphaFoldDB" id="A0A328ESV2"/>
<evidence type="ECO:0000313" key="3">
    <source>
        <dbReference type="Proteomes" id="UP000248786"/>
    </source>
</evidence>
<dbReference type="Proteomes" id="UP000249146">
    <property type="component" value="Unassembled WGS sequence"/>
</dbReference>
<evidence type="ECO:0000313" key="4">
    <source>
        <dbReference type="Proteomes" id="UP000249146"/>
    </source>
</evidence>
<proteinExistence type="predicted"/>
<evidence type="ECO:0000313" key="1">
    <source>
        <dbReference type="EMBL" id="RAL69278.1"/>
    </source>
</evidence>
<gene>
    <name evidence="2" type="ORF">C1G86_1016</name>
    <name evidence="1" type="ORF">C1G87_0988</name>
</gene>
<evidence type="ECO:0000313" key="2">
    <source>
        <dbReference type="EMBL" id="RAL70461.1"/>
    </source>
</evidence>
<accession>A0A328ESV2</accession>
<sequence length="40" mass="4769">MHPLLSYYTLTFQYFAVNSSVHLDIYIKLVNKEIFHHTGQ</sequence>
<dbReference type="EMBL" id="QGLC01000010">
    <property type="protein sequence ID" value="RAL69278.1"/>
    <property type="molecule type" value="Genomic_DNA"/>
</dbReference>
<protein>
    <submittedName>
        <fullName evidence="2">Uncharacterized protein</fullName>
    </submittedName>
</protein>
<dbReference type="EMBL" id="QGLD01000010">
    <property type="protein sequence ID" value="RAL70461.1"/>
    <property type="molecule type" value="Genomic_DNA"/>
</dbReference>